<feature type="transmembrane region" description="Helical" evidence="1">
    <location>
        <begin position="69"/>
        <end position="89"/>
    </location>
</feature>
<name>A0A5C7B0U3_9BACT</name>
<reference evidence="2 3" key="1">
    <citation type="submission" date="2019-08" db="EMBL/GenBank/DDBJ databases">
        <title>Genomes sequence of Algoriphagus aquimarinus ACAM450.</title>
        <authorList>
            <person name="Bowman J.P."/>
        </authorList>
    </citation>
    <scope>NUCLEOTIDE SEQUENCE [LARGE SCALE GENOMIC DNA]</scope>
    <source>
        <strain evidence="2 3">ACAM 450</strain>
    </source>
</reference>
<evidence type="ECO:0000313" key="3">
    <source>
        <dbReference type="Proteomes" id="UP000321935"/>
    </source>
</evidence>
<comment type="caution">
    <text evidence="2">The sequence shown here is derived from an EMBL/GenBank/DDBJ whole genome shotgun (WGS) entry which is preliminary data.</text>
</comment>
<evidence type="ECO:0000256" key="1">
    <source>
        <dbReference type="SAM" id="Phobius"/>
    </source>
</evidence>
<dbReference type="EMBL" id="VORW01000004">
    <property type="protein sequence ID" value="TXE12235.1"/>
    <property type="molecule type" value="Genomic_DNA"/>
</dbReference>
<proteinExistence type="predicted"/>
<feature type="transmembrane region" description="Helical" evidence="1">
    <location>
        <begin position="38"/>
        <end position="57"/>
    </location>
</feature>
<organism evidence="2 3">
    <name type="scientific">Algoriphagus aquimarinus</name>
    <dbReference type="NCBI Taxonomy" id="237018"/>
    <lineage>
        <taxon>Bacteria</taxon>
        <taxon>Pseudomonadati</taxon>
        <taxon>Bacteroidota</taxon>
        <taxon>Cytophagia</taxon>
        <taxon>Cytophagales</taxon>
        <taxon>Cyclobacteriaceae</taxon>
        <taxon>Algoriphagus</taxon>
    </lineage>
</organism>
<accession>A0A5C7B0U3</accession>
<keyword evidence="1" id="KW-0812">Transmembrane</keyword>
<gene>
    <name evidence="2" type="ORF">ESV85_09345</name>
</gene>
<dbReference type="Proteomes" id="UP000321935">
    <property type="component" value="Unassembled WGS sequence"/>
</dbReference>
<protein>
    <submittedName>
        <fullName evidence="2">Uncharacterized protein</fullName>
    </submittedName>
</protein>
<evidence type="ECO:0000313" key="2">
    <source>
        <dbReference type="EMBL" id="TXE12235.1"/>
    </source>
</evidence>
<dbReference type="RefSeq" id="WP_146916884.1">
    <property type="nucleotide sequence ID" value="NZ_VORW01000004.1"/>
</dbReference>
<feature type="transmembrane region" description="Helical" evidence="1">
    <location>
        <begin position="101"/>
        <end position="122"/>
    </location>
</feature>
<dbReference type="OrthoDB" id="2913980at2"/>
<dbReference type="AlphaFoldDB" id="A0A5C7B0U3"/>
<keyword evidence="1" id="KW-0472">Membrane</keyword>
<sequence>MNTKLIMTLSAIFMFSAGITLTFSPDLILGSLNLNPNQIIVFLLQLLGALYFGFGMLNWMNKGRPIGGIYNRPVAIANLSHFMIAGLALLKGLISNPELQFTIWVIGIIYILFGFAFGVIFFRHPINDKP</sequence>
<keyword evidence="1" id="KW-1133">Transmembrane helix</keyword>